<dbReference type="GeneID" id="300933102"/>
<keyword evidence="8 9" id="KW-0472">Membrane</keyword>
<feature type="transmembrane region" description="Helical" evidence="9">
    <location>
        <begin position="40"/>
        <end position="70"/>
    </location>
</feature>
<protein>
    <recommendedName>
        <fullName evidence="9">Protein translocase subunit SecE</fullName>
    </recommendedName>
</protein>
<comment type="function">
    <text evidence="9">Essential subunit of the Sec protein translocation channel SecYEG. Clamps together the 2 halves of SecY. May contact the channel plug during translocation.</text>
</comment>
<dbReference type="GO" id="GO:0006605">
    <property type="term" value="P:protein targeting"/>
    <property type="evidence" value="ECO:0007669"/>
    <property type="project" value="UniProtKB-UniRule"/>
</dbReference>
<dbReference type="InterPro" id="IPR005807">
    <property type="entry name" value="SecE_bac"/>
</dbReference>
<keyword evidence="7 9" id="KW-0811">Translocation</keyword>
<keyword evidence="4 9" id="KW-0812">Transmembrane</keyword>
<accession>A0A1H0XBA6</accession>
<dbReference type="NCBIfam" id="NF004379">
    <property type="entry name" value="PRK05740.2-5"/>
    <property type="match status" value="1"/>
</dbReference>
<feature type="transmembrane region" description="Helical" evidence="9">
    <location>
        <begin position="14"/>
        <end position="34"/>
    </location>
</feature>
<evidence type="ECO:0000256" key="9">
    <source>
        <dbReference type="HAMAP-Rule" id="MF_00422"/>
    </source>
</evidence>
<comment type="subunit">
    <text evidence="9">Component of the Sec protein translocase complex. Heterotrimer consisting of SecY, SecE and SecG subunits. The heterotrimers can form oligomers, although 1 heterotrimer is thought to be able to translocate proteins. Interacts with the ribosome. Interacts with SecDF, and other proteins may be involved. Interacts with SecA.</text>
</comment>
<gene>
    <name evidence="9" type="primary">secE</name>
    <name evidence="10" type="ORF">SAMN05216213_1123</name>
</gene>
<comment type="caution">
    <text evidence="9">Lacks conserved residue(s) required for the propagation of feature annotation.</text>
</comment>
<dbReference type="NCBIfam" id="NF004372">
    <property type="entry name" value="PRK05740.1-2"/>
    <property type="match status" value="1"/>
</dbReference>
<organism evidence="10 11">
    <name type="scientific">Ectopseudomonas guguanensis</name>
    <dbReference type="NCBI Taxonomy" id="1198456"/>
    <lineage>
        <taxon>Bacteria</taxon>
        <taxon>Pseudomonadati</taxon>
        <taxon>Pseudomonadota</taxon>
        <taxon>Gammaproteobacteria</taxon>
        <taxon>Pseudomonadales</taxon>
        <taxon>Pseudomonadaceae</taxon>
        <taxon>Ectopseudomonas</taxon>
    </lineage>
</organism>
<evidence type="ECO:0000256" key="2">
    <source>
        <dbReference type="ARBA" id="ARBA00022448"/>
    </source>
</evidence>
<dbReference type="NCBIfam" id="TIGR00964">
    <property type="entry name" value="secE_bact"/>
    <property type="match status" value="1"/>
</dbReference>
<dbReference type="AlphaFoldDB" id="A0A1H0XBA6"/>
<keyword evidence="5 9" id="KW-0653">Protein transport</keyword>
<evidence type="ECO:0000256" key="7">
    <source>
        <dbReference type="ARBA" id="ARBA00023010"/>
    </source>
</evidence>
<evidence type="ECO:0000256" key="1">
    <source>
        <dbReference type="ARBA" id="ARBA00004370"/>
    </source>
</evidence>
<proteinExistence type="inferred from homology"/>
<evidence type="ECO:0000256" key="3">
    <source>
        <dbReference type="ARBA" id="ARBA00022475"/>
    </source>
</evidence>
<dbReference type="EMBL" id="FNJJ01000012">
    <property type="protein sequence ID" value="SDQ00220.1"/>
    <property type="molecule type" value="Genomic_DNA"/>
</dbReference>
<feature type="transmembrane region" description="Helical" evidence="9">
    <location>
        <begin position="91"/>
        <end position="109"/>
    </location>
</feature>
<dbReference type="GO" id="GO:0008320">
    <property type="term" value="F:protein transmembrane transporter activity"/>
    <property type="evidence" value="ECO:0007669"/>
    <property type="project" value="UniProtKB-UniRule"/>
</dbReference>
<dbReference type="PROSITE" id="PS01067">
    <property type="entry name" value="SECE_SEC61G"/>
    <property type="match status" value="1"/>
</dbReference>
<name>A0A1H0XBA6_9GAMM</name>
<keyword evidence="2 9" id="KW-0813">Transport</keyword>
<evidence type="ECO:0000256" key="8">
    <source>
        <dbReference type="ARBA" id="ARBA00023136"/>
    </source>
</evidence>
<dbReference type="Pfam" id="PF00584">
    <property type="entry name" value="SecE"/>
    <property type="match status" value="1"/>
</dbReference>
<dbReference type="OrthoDB" id="9806365at2"/>
<evidence type="ECO:0000256" key="4">
    <source>
        <dbReference type="ARBA" id="ARBA00022692"/>
    </source>
</evidence>
<evidence type="ECO:0000313" key="11">
    <source>
        <dbReference type="Proteomes" id="UP000199460"/>
    </source>
</evidence>
<dbReference type="InterPro" id="IPR001901">
    <property type="entry name" value="Translocase_SecE/Sec61-g"/>
</dbReference>
<dbReference type="Proteomes" id="UP000199460">
    <property type="component" value="Unassembled WGS sequence"/>
</dbReference>
<dbReference type="PRINTS" id="PR01650">
    <property type="entry name" value="SECETRNLCASE"/>
</dbReference>
<dbReference type="GO" id="GO:0065002">
    <property type="term" value="P:intracellular protein transmembrane transport"/>
    <property type="evidence" value="ECO:0007669"/>
    <property type="project" value="UniProtKB-UniRule"/>
</dbReference>
<comment type="similarity">
    <text evidence="9">Belongs to the SecE/SEC61-gamma family.</text>
</comment>
<dbReference type="GO" id="GO:0043952">
    <property type="term" value="P:protein transport by the Sec complex"/>
    <property type="evidence" value="ECO:0007669"/>
    <property type="project" value="UniProtKB-UniRule"/>
</dbReference>
<keyword evidence="3 9" id="KW-1003">Cell membrane</keyword>
<keyword evidence="6 9" id="KW-1133">Transmembrane helix</keyword>
<dbReference type="PANTHER" id="PTHR33910:SF1">
    <property type="entry name" value="PROTEIN TRANSLOCASE SUBUNIT SECE"/>
    <property type="match status" value="1"/>
</dbReference>
<dbReference type="GO" id="GO:0005886">
    <property type="term" value="C:plasma membrane"/>
    <property type="evidence" value="ECO:0007669"/>
    <property type="project" value="UniProtKB-UniRule"/>
</dbReference>
<dbReference type="InterPro" id="IPR038379">
    <property type="entry name" value="SecE_sf"/>
</dbReference>
<evidence type="ECO:0000313" key="10">
    <source>
        <dbReference type="EMBL" id="SDQ00220.1"/>
    </source>
</evidence>
<comment type="subcellular location">
    <subcellularLocation>
        <location evidence="1">Membrane</location>
    </subcellularLocation>
</comment>
<dbReference type="HAMAP" id="MF_00422">
    <property type="entry name" value="SecE"/>
    <property type="match status" value="1"/>
</dbReference>
<dbReference type="GO" id="GO:0009306">
    <property type="term" value="P:protein secretion"/>
    <property type="evidence" value="ECO:0007669"/>
    <property type="project" value="UniProtKB-UniRule"/>
</dbReference>
<dbReference type="PANTHER" id="PTHR33910">
    <property type="entry name" value="PROTEIN TRANSLOCASE SUBUNIT SECE"/>
    <property type="match status" value="1"/>
</dbReference>
<dbReference type="RefSeq" id="WP_013717355.1">
    <property type="nucleotide sequence ID" value="NZ_CP040349.1"/>
</dbReference>
<keyword evidence="11" id="KW-1185">Reference proteome</keyword>
<dbReference type="NCBIfam" id="NF004378">
    <property type="entry name" value="PRK05740.2-4"/>
    <property type="match status" value="1"/>
</dbReference>
<evidence type="ECO:0000256" key="5">
    <source>
        <dbReference type="ARBA" id="ARBA00022927"/>
    </source>
</evidence>
<sequence length="122" mass="13250">MNVKAEAKDSRFDLVKWLVVAALVAVGVVGNQYFSAEPVLYRVLGLVVLGAVAAFVAFQTARGQAFAVLLKEARVEIRKVVWPTRQETTQTTLIVVAVVLVMALLLWGLDSLLGWLISLIVG</sequence>
<reference evidence="11" key="1">
    <citation type="submission" date="2016-10" db="EMBL/GenBank/DDBJ databases">
        <authorList>
            <person name="Varghese N."/>
            <person name="Submissions S."/>
        </authorList>
    </citation>
    <scope>NUCLEOTIDE SEQUENCE [LARGE SCALE GENOMIC DNA]</scope>
    <source>
        <strain evidence="11">JCM 18416</strain>
    </source>
</reference>
<evidence type="ECO:0000256" key="6">
    <source>
        <dbReference type="ARBA" id="ARBA00022989"/>
    </source>
</evidence>
<dbReference type="Gene3D" id="1.20.5.1030">
    <property type="entry name" value="Preprotein translocase secy subunit"/>
    <property type="match status" value="1"/>
</dbReference>